<comment type="caution">
    <text evidence="2">The sequence shown here is derived from an EMBL/GenBank/DDBJ whole genome shotgun (WGS) entry which is preliminary data.</text>
</comment>
<dbReference type="AlphaFoldDB" id="V8G103"/>
<dbReference type="Pfam" id="PF17973">
    <property type="entry name" value="bMG10"/>
    <property type="match status" value="1"/>
</dbReference>
<organism evidence="2 3">
    <name type="scientific">Pelistega indica</name>
    <dbReference type="NCBI Taxonomy" id="1414851"/>
    <lineage>
        <taxon>Bacteria</taxon>
        <taxon>Pseudomonadati</taxon>
        <taxon>Pseudomonadota</taxon>
        <taxon>Betaproteobacteria</taxon>
        <taxon>Burkholderiales</taxon>
        <taxon>Alcaligenaceae</taxon>
        <taxon>Pelistega</taxon>
    </lineage>
</organism>
<evidence type="ECO:0000313" key="2">
    <source>
        <dbReference type="EMBL" id="ETD69367.1"/>
    </source>
</evidence>
<evidence type="ECO:0000259" key="1">
    <source>
        <dbReference type="Pfam" id="PF17973"/>
    </source>
</evidence>
<keyword evidence="3" id="KW-1185">Reference proteome</keyword>
<dbReference type="PANTHER" id="PTHR40094">
    <property type="entry name" value="ALPHA-2-MACROGLOBULIN HOMOLOG"/>
    <property type="match status" value="1"/>
</dbReference>
<protein>
    <recommendedName>
        <fullName evidence="1">Bacterial alpha-2-macroglobulin MG10 domain-containing protein</fullName>
    </recommendedName>
</protein>
<dbReference type="EMBL" id="AYSV01000096">
    <property type="protein sequence ID" value="ETD69367.1"/>
    <property type="molecule type" value="Genomic_DNA"/>
</dbReference>
<dbReference type="GO" id="GO:0004866">
    <property type="term" value="F:endopeptidase inhibitor activity"/>
    <property type="evidence" value="ECO:0007669"/>
    <property type="project" value="TreeGrafter"/>
</dbReference>
<sequence length="658" mass="73123">MTYLGTQKIDLSSRQDLQIISGLPLVIRDADAFEAQITLRNTTDRTMTVTVDGSVKKGHDQALSLEPREVSIPAGRAQTMTWSVDPIRLSDTEGRQNLVWTFNAKEANASVQKPAQDRVVINQALIPYVPVTIRNAQLISIAADSKGTNVPIQAPTRALTINDKVRGGIQVQLQKNLSASLDGVKRYFKEYPYICFEQQASVALGLDDHSAWNDLMAQISSYMDDLGFVRYYPSAYLQGSPLLNAYLLSISAESAKVGQPFEIPENARQKMLEALVNYLQGRVNRNRDWKPLPDSVDYQLTLLAAAARYNAVTPNMLDNYSLNDSYTALGLVNLYTIYQHLDGVDQKQGLKILREAILNKMVKQGDSMVFKEATKLNGLWWLMEDNKTVLARLISAVANDPMWKEEVPYLTNALVKAQDKGQWGMTTNNVLGALAIKNFSRVFERVPASGEVNIRMSGAGYGEPQQWNGVALNQTIVTPWLDKKPANLHLNLAGKGTVWATVSTLAAVNPVEPTYAGYRVEKVIEPVTRRLTGQWSVGDVYRVKIKITADAPMTWVVLSDPVPSGSTILGSGLGRDSAILSNSQNTEDNYLNPDFVERKADIYRAYYQFVDQGEVNLSYTVRLNSVGRFTMPPTRVEGMYAPSVFGETINTDFYVKTH</sequence>
<reference evidence="2 3" key="1">
    <citation type="submission" date="2013-11" db="EMBL/GenBank/DDBJ databases">
        <title>Genomic analysis of Pelistega sp. HM-7.</title>
        <authorList>
            <person name="Kumbhare S.V."/>
            <person name="Shetty S.A."/>
            <person name="Sharma O."/>
            <person name="Dhotre D.P."/>
        </authorList>
    </citation>
    <scope>NUCLEOTIDE SEQUENCE [LARGE SCALE GENOMIC DNA]</scope>
    <source>
        <strain evidence="2 3">HM-7</strain>
    </source>
</reference>
<evidence type="ECO:0000313" key="3">
    <source>
        <dbReference type="Proteomes" id="UP000018766"/>
    </source>
</evidence>
<proteinExistence type="predicted"/>
<dbReference type="InterPro" id="IPR051802">
    <property type="entry name" value="YfhM-like"/>
</dbReference>
<feature type="domain" description="Bacterial alpha-2-macroglobulin MG10" evidence="1">
    <location>
        <begin position="517"/>
        <end position="642"/>
    </location>
</feature>
<name>V8G103_9BURK</name>
<gene>
    <name evidence="2" type="ORF">V757_09035</name>
</gene>
<dbReference type="PANTHER" id="PTHR40094:SF1">
    <property type="entry name" value="UBIQUITIN DOMAIN-CONTAINING PROTEIN"/>
    <property type="match status" value="1"/>
</dbReference>
<dbReference type="PATRIC" id="fig|1414851.3.peg.1866"/>
<accession>V8G103</accession>
<dbReference type="InterPro" id="IPR041246">
    <property type="entry name" value="Bact_MG10"/>
</dbReference>
<dbReference type="Proteomes" id="UP000018766">
    <property type="component" value="Unassembled WGS sequence"/>
</dbReference>